<dbReference type="PROSITE" id="PS50933">
    <property type="entry name" value="CHRD"/>
    <property type="match status" value="1"/>
</dbReference>
<proteinExistence type="predicted"/>
<accession>A0A840TS18</accession>
<evidence type="ECO:0000313" key="3">
    <source>
        <dbReference type="Proteomes" id="UP000557307"/>
    </source>
</evidence>
<organism evidence="2 3">
    <name type="scientific">Rhabdobacter roseus</name>
    <dbReference type="NCBI Taxonomy" id="1655419"/>
    <lineage>
        <taxon>Bacteria</taxon>
        <taxon>Pseudomonadati</taxon>
        <taxon>Bacteroidota</taxon>
        <taxon>Cytophagia</taxon>
        <taxon>Cytophagales</taxon>
        <taxon>Cytophagaceae</taxon>
        <taxon>Rhabdobacter</taxon>
    </lineage>
</organism>
<gene>
    <name evidence="2" type="ORF">HNQ92_003865</name>
</gene>
<keyword evidence="3" id="KW-1185">Reference proteome</keyword>
<dbReference type="AlphaFoldDB" id="A0A840TS18"/>
<dbReference type="SMART" id="SM00754">
    <property type="entry name" value="CHRD"/>
    <property type="match status" value="1"/>
</dbReference>
<dbReference type="EMBL" id="JACHGF010000006">
    <property type="protein sequence ID" value="MBB5285705.1"/>
    <property type="molecule type" value="Genomic_DNA"/>
</dbReference>
<dbReference type="PROSITE" id="PS51257">
    <property type="entry name" value="PROKAR_LIPOPROTEIN"/>
    <property type="match status" value="1"/>
</dbReference>
<feature type="domain" description="CHRD" evidence="1">
    <location>
        <begin position="27"/>
        <end position="143"/>
    </location>
</feature>
<dbReference type="Pfam" id="PF07452">
    <property type="entry name" value="CHRD"/>
    <property type="match status" value="1"/>
</dbReference>
<comment type="caution">
    <text evidence="2">The sequence shown here is derived from an EMBL/GenBank/DDBJ whole genome shotgun (WGS) entry which is preliminary data.</text>
</comment>
<dbReference type="Proteomes" id="UP000557307">
    <property type="component" value="Unassembled WGS sequence"/>
</dbReference>
<evidence type="ECO:0000259" key="1">
    <source>
        <dbReference type="PROSITE" id="PS50933"/>
    </source>
</evidence>
<sequence length="143" mass="15063">MKTYVLVGIALVGLLMGGCKDKEEVSPEVKVMATLSGASEVPANTSTATGKAEGTFNNETKELKLTVTYQGITPVAWHIHKAAAGTNGSVLFDFGTAFSSPFNYSTTLTAEQEADLKAGLYYVNIHSATYRAGEIRGQLGVAP</sequence>
<dbReference type="RefSeq" id="WP_184176124.1">
    <property type="nucleotide sequence ID" value="NZ_JACHGF010000006.1"/>
</dbReference>
<dbReference type="InterPro" id="IPR010895">
    <property type="entry name" value="CHRD"/>
</dbReference>
<name>A0A840TS18_9BACT</name>
<evidence type="ECO:0000313" key="2">
    <source>
        <dbReference type="EMBL" id="MBB5285705.1"/>
    </source>
</evidence>
<protein>
    <recommendedName>
        <fullName evidence="1">CHRD domain-containing protein</fullName>
    </recommendedName>
</protein>
<reference evidence="2 3" key="1">
    <citation type="submission" date="2020-08" db="EMBL/GenBank/DDBJ databases">
        <title>Genomic Encyclopedia of Type Strains, Phase IV (KMG-IV): sequencing the most valuable type-strain genomes for metagenomic binning, comparative biology and taxonomic classification.</title>
        <authorList>
            <person name="Goeker M."/>
        </authorList>
    </citation>
    <scope>NUCLEOTIDE SEQUENCE [LARGE SCALE GENOMIC DNA]</scope>
    <source>
        <strain evidence="2 3">DSM 105074</strain>
    </source>
</reference>